<gene>
    <name evidence="2" type="ORF">C4A77_14850</name>
</gene>
<dbReference type="AlphaFoldDB" id="A0AAP8QCF4"/>
<keyword evidence="1" id="KW-1133">Transmembrane helix</keyword>
<accession>A0AAP8QCF4</accession>
<dbReference type="Proteomes" id="UP000239759">
    <property type="component" value="Unassembled WGS sequence"/>
</dbReference>
<comment type="caution">
    <text evidence="2">The sequence shown here is derived from an EMBL/GenBank/DDBJ whole genome shotgun (WGS) entry which is preliminary data.</text>
</comment>
<keyword evidence="1" id="KW-0812">Transmembrane</keyword>
<sequence>MTNMSLRRIIVEERGSILPTSLFFLICLCLLLSMVLLIQQADLTQMRIQQTADVIVRGARTAGQWIEVDSETKEVRSLLIATTEEAKRKKASIIRGAREEAEILYRLNKTGLNRMASDINITHQKGEKSSLYTQGIYHVAIEMKKKVYMLFGAREFLFRRTSQAGIRKNSKIE</sequence>
<protein>
    <submittedName>
        <fullName evidence="2">Uncharacterized protein</fullName>
    </submittedName>
</protein>
<evidence type="ECO:0000256" key="1">
    <source>
        <dbReference type="SAM" id="Phobius"/>
    </source>
</evidence>
<dbReference type="RefSeq" id="WP_104032344.1">
    <property type="nucleotide sequence ID" value="NZ_PRKQ01000017.1"/>
</dbReference>
<name>A0AAP8QCF4_BRELA</name>
<reference evidence="2 3" key="1">
    <citation type="submission" date="2018-02" db="EMBL/GenBank/DDBJ databases">
        <title>Comparative analysis of genomes of three Brevibacillus laterosporus strains producers of potent antimicrobials isolated from silage.</title>
        <authorList>
            <person name="Kojic M."/>
            <person name="Miljkovic M."/>
            <person name="Studholme D."/>
            <person name="Filipic B."/>
        </authorList>
    </citation>
    <scope>NUCLEOTIDE SEQUENCE [LARGE SCALE GENOMIC DNA]</scope>
    <source>
        <strain evidence="2 3">BGSP11</strain>
    </source>
</reference>
<organism evidence="2 3">
    <name type="scientific">Brevibacillus laterosporus</name>
    <name type="common">Bacillus laterosporus</name>
    <dbReference type="NCBI Taxonomy" id="1465"/>
    <lineage>
        <taxon>Bacteria</taxon>
        <taxon>Bacillati</taxon>
        <taxon>Bacillota</taxon>
        <taxon>Bacilli</taxon>
        <taxon>Bacillales</taxon>
        <taxon>Paenibacillaceae</taxon>
        <taxon>Brevibacillus</taxon>
    </lineage>
</organism>
<dbReference type="EMBL" id="PRKQ01000017">
    <property type="protein sequence ID" value="PPA98098.1"/>
    <property type="molecule type" value="Genomic_DNA"/>
</dbReference>
<evidence type="ECO:0000313" key="3">
    <source>
        <dbReference type="Proteomes" id="UP000239759"/>
    </source>
</evidence>
<evidence type="ECO:0000313" key="2">
    <source>
        <dbReference type="EMBL" id="PPA98098.1"/>
    </source>
</evidence>
<proteinExistence type="predicted"/>
<feature type="transmembrane region" description="Helical" evidence="1">
    <location>
        <begin position="20"/>
        <end position="38"/>
    </location>
</feature>
<keyword evidence="1" id="KW-0472">Membrane</keyword>